<protein>
    <submittedName>
        <fullName evidence="3">Uncharacterized protein</fullName>
    </submittedName>
</protein>
<dbReference type="Proteomes" id="UP000249340">
    <property type="component" value="Chromosome"/>
</dbReference>
<name>A0A345SZR3_9ACTN</name>
<keyword evidence="2" id="KW-0812">Transmembrane</keyword>
<feature type="region of interest" description="Disordered" evidence="1">
    <location>
        <begin position="53"/>
        <end position="74"/>
    </location>
</feature>
<evidence type="ECO:0000256" key="1">
    <source>
        <dbReference type="SAM" id="MobiDB-lite"/>
    </source>
</evidence>
<dbReference type="AlphaFoldDB" id="A0A345SZR3"/>
<gene>
    <name evidence="3" type="ORF">C7M71_019175</name>
</gene>
<reference evidence="4" key="1">
    <citation type="submission" date="2018-07" db="EMBL/GenBank/DDBJ databases">
        <title>Streptacidiphilus bronchialis DSM 106435 chromosome.</title>
        <authorList>
            <person name="Batra D."/>
            <person name="Gulvik C.A."/>
        </authorList>
    </citation>
    <scope>NUCLEOTIDE SEQUENCE [LARGE SCALE GENOMIC DNA]</scope>
    <source>
        <strain evidence="4">DSM 106435</strain>
    </source>
</reference>
<evidence type="ECO:0000256" key="2">
    <source>
        <dbReference type="SAM" id="Phobius"/>
    </source>
</evidence>
<keyword evidence="2" id="KW-0472">Membrane</keyword>
<feature type="transmembrane region" description="Helical" evidence="2">
    <location>
        <begin position="20"/>
        <end position="41"/>
    </location>
</feature>
<evidence type="ECO:0000313" key="3">
    <source>
        <dbReference type="EMBL" id="AXI79218.1"/>
    </source>
</evidence>
<keyword evidence="2" id="KW-1133">Transmembrane helix</keyword>
<dbReference type="KEGG" id="stri:C7M71_019175"/>
<dbReference type="RefSeq" id="WP_111490499.1">
    <property type="nucleotide sequence ID" value="NZ_CP031264.1"/>
</dbReference>
<accession>A0A345SZR3</accession>
<keyword evidence="4" id="KW-1185">Reference proteome</keyword>
<organism evidence="3 4">
    <name type="scientific">Peterkaempfera bronchialis</name>
    <dbReference type="NCBI Taxonomy" id="2126346"/>
    <lineage>
        <taxon>Bacteria</taxon>
        <taxon>Bacillati</taxon>
        <taxon>Actinomycetota</taxon>
        <taxon>Actinomycetes</taxon>
        <taxon>Kitasatosporales</taxon>
        <taxon>Streptomycetaceae</taxon>
        <taxon>Peterkaempfera</taxon>
    </lineage>
</organism>
<evidence type="ECO:0000313" key="4">
    <source>
        <dbReference type="Proteomes" id="UP000249340"/>
    </source>
</evidence>
<sequence length="74" mass="8099">MTDPAALSHLTTLAFEKNKVTPGLLGFVVFAVLGAATWLLLKNMNRQFGKVDFIEEPEQPDDAAPRNPETTRSA</sequence>
<dbReference type="OrthoDB" id="3830620at2"/>
<dbReference type="EMBL" id="CP031264">
    <property type="protein sequence ID" value="AXI79218.1"/>
    <property type="molecule type" value="Genomic_DNA"/>
</dbReference>
<proteinExistence type="predicted"/>